<sequence>MNFDIAQLLPDGLSVWIALTLIAVSFLTSMITAMFSLGGGIAMLAALGLVFPPAVVIPVHGLVQLGSNGGRAIVQRAHIQWHLMAWFGAGSVLGIVLGGSLAVSIPEALFQAVIGLFILYCVWVPQPRVTGRGPIADFAAGTIIGGVGMFVGAVGPLVANFLRKLDDRRQLIATQASLMTLNNIAKVATFTLFGFAFAQYLPVVLAMILTGFLGTVVGSRILDTVSETTFRRGFKLILTLMALEMLRQAILGLGA</sequence>
<dbReference type="AlphaFoldDB" id="G4RE31"/>
<dbReference type="InterPro" id="IPR052017">
    <property type="entry name" value="TSUP"/>
</dbReference>
<dbReference type="PANTHER" id="PTHR30269">
    <property type="entry name" value="TRANSMEMBRANE PROTEIN YFCA"/>
    <property type="match status" value="1"/>
</dbReference>
<keyword evidence="10" id="KW-1185">Reference proteome</keyword>
<evidence type="ECO:0000313" key="9">
    <source>
        <dbReference type="EMBL" id="AEQ50825.1"/>
    </source>
</evidence>
<dbReference type="STRING" id="1082931.KKY_786"/>
<comment type="similarity">
    <text evidence="2 8">Belongs to the 4-toluene sulfonate uptake permease (TSUP) (TC 2.A.102) family.</text>
</comment>
<evidence type="ECO:0000256" key="4">
    <source>
        <dbReference type="ARBA" id="ARBA00022475"/>
    </source>
</evidence>
<evidence type="ECO:0000256" key="6">
    <source>
        <dbReference type="ARBA" id="ARBA00022989"/>
    </source>
</evidence>
<dbReference type="eggNOG" id="COG0730">
    <property type="taxonomic scope" value="Bacteria"/>
</dbReference>
<dbReference type="RefSeq" id="WP_014129974.1">
    <property type="nucleotide sequence ID" value="NC_016078.1"/>
</dbReference>
<evidence type="ECO:0000256" key="5">
    <source>
        <dbReference type="ARBA" id="ARBA00022692"/>
    </source>
</evidence>
<dbReference type="PATRIC" id="fig|1082931.4.peg.780"/>
<feature type="transmembrane region" description="Helical" evidence="8">
    <location>
        <begin position="108"/>
        <end position="126"/>
    </location>
</feature>
<keyword evidence="3" id="KW-0813">Transport</keyword>
<dbReference type="Pfam" id="PF01925">
    <property type="entry name" value="TauE"/>
    <property type="match status" value="1"/>
</dbReference>
<evidence type="ECO:0000313" key="10">
    <source>
        <dbReference type="Proteomes" id="UP000008850"/>
    </source>
</evidence>
<evidence type="ECO:0000256" key="3">
    <source>
        <dbReference type="ARBA" id="ARBA00022448"/>
    </source>
</evidence>
<dbReference type="KEGG" id="phl:KKY_786"/>
<keyword evidence="5 8" id="KW-0812">Transmembrane</keyword>
<organism evidence="9 10">
    <name type="scientific">Pelagibacterium halotolerans (strain DSM 22347 / JCM 15775 / CGMCC 1.7692 / B2)</name>
    <dbReference type="NCBI Taxonomy" id="1082931"/>
    <lineage>
        <taxon>Bacteria</taxon>
        <taxon>Pseudomonadati</taxon>
        <taxon>Pseudomonadota</taxon>
        <taxon>Alphaproteobacteria</taxon>
        <taxon>Hyphomicrobiales</taxon>
        <taxon>Devosiaceae</taxon>
        <taxon>Pelagibacterium</taxon>
    </lineage>
</organism>
<dbReference type="Proteomes" id="UP000008850">
    <property type="component" value="Chromosome"/>
</dbReference>
<feature type="transmembrane region" description="Helical" evidence="8">
    <location>
        <begin position="200"/>
        <end position="222"/>
    </location>
</feature>
<gene>
    <name evidence="9" type="ordered locus">KKY_786</name>
</gene>
<dbReference type="InterPro" id="IPR002781">
    <property type="entry name" value="TM_pro_TauE-like"/>
</dbReference>
<keyword evidence="6 8" id="KW-1133">Transmembrane helix</keyword>
<name>G4RE31_PELHB</name>
<protein>
    <recommendedName>
        <fullName evidence="8">Probable membrane transporter protein</fullName>
    </recommendedName>
</protein>
<evidence type="ECO:0000256" key="7">
    <source>
        <dbReference type="ARBA" id="ARBA00023136"/>
    </source>
</evidence>
<dbReference type="GO" id="GO:0005886">
    <property type="term" value="C:plasma membrane"/>
    <property type="evidence" value="ECO:0007669"/>
    <property type="project" value="UniProtKB-SubCell"/>
</dbReference>
<evidence type="ECO:0000256" key="2">
    <source>
        <dbReference type="ARBA" id="ARBA00009142"/>
    </source>
</evidence>
<comment type="subcellular location">
    <subcellularLocation>
        <location evidence="1 8">Cell membrane</location>
        <topology evidence="1 8">Multi-pass membrane protein</topology>
    </subcellularLocation>
</comment>
<feature type="transmembrane region" description="Helical" evidence="8">
    <location>
        <begin position="83"/>
        <end position="102"/>
    </location>
</feature>
<keyword evidence="7 8" id="KW-0472">Membrane</keyword>
<feature type="transmembrane region" description="Helical" evidence="8">
    <location>
        <begin position="41"/>
        <end position="63"/>
    </location>
</feature>
<evidence type="ECO:0000256" key="8">
    <source>
        <dbReference type="RuleBase" id="RU363041"/>
    </source>
</evidence>
<keyword evidence="4 8" id="KW-1003">Cell membrane</keyword>
<feature type="transmembrane region" description="Helical" evidence="8">
    <location>
        <begin position="12"/>
        <end position="35"/>
    </location>
</feature>
<dbReference type="PANTHER" id="PTHR30269:SF37">
    <property type="entry name" value="MEMBRANE TRANSPORTER PROTEIN"/>
    <property type="match status" value="1"/>
</dbReference>
<reference evidence="9 10" key="1">
    <citation type="journal article" date="2012" name="J. Bacteriol.">
        <title>Complete genome sequence of Pelagibacterium halotolerans B2T.</title>
        <authorList>
            <person name="Huo Y.Y."/>
            <person name="Cheng H."/>
            <person name="Han X.F."/>
            <person name="Jiang X.W."/>
            <person name="Sun C."/>
            <person name="Zhang X.Q."/>
            <person name="Zhu X.F."/>
            <person name="Liu Y.F."/>
            <person name="Li P.F."/>
            <person name="Ni P.X."/>
            <person name="Wu M."/>
        </authorList>
    </citation>
    <scope>NUCLEOTIDE SEQUENCE [LARGE SCALE GENOMIC DNA]</scope>
    <source>
        <strain evidence="10">DSM 22347 / JCM 15775 / CGMCC 1.7692 / B2</strain>
    </source>
</reference>
<proteinExistence type="inferred from homology"/>
<accession>G4RE31</accession>
<evidence type="ECO:0000256" key="1">
    <source>
        <dbReference type="ARBA" id="ARBA00004651"/>
    </source>
</evidence>
<dbReference type="HOGENOM" id="CLU_054750_4_1_5"/>
<feature type="transmembrane region" description="Helical" evidence="8">
    <location>
        <begin position="138"/>
        <end position="159"/>
    </location>
</feature>
<dbReference type="EMBL" id="CP003075">
    <property type="protein sequence ID" value="AEQ50825.1"/>
    <property type="molecule type" value="Genomic_DNA"/>
</dbReference>